<gene>
    <name evidence="2" type="ORF">K7X08_015083</name>
</gene>
<protein>
    <submittedName>
        <fullName evidence="2">Uncharacterized protein</fullName>
    </submittedName>
</protein>
<evidence type="ECO:0000313" key="3">
    <source>
        <dbReference type="Proteomes" id="UP001152561"/>
    </source>
</evidence>
<name>A0A9Q1L5G0_9SOLA</name>
<evidence type="ECO:0000256" key="1">
    <source>
        <dbReference type="SAM" id="MobiDB-lite"/>
    </source>
</evidence>
<accession>A0A9Q1L5G0</accession>
<dbReference type="Proteomes" id="UP001152561">
    <property type="component" value="Unassembled WGS sequence"/>
</dbReference>
<dbReference type="OrthoDB" id="1735577at2759"/>
<proteinExistence type="predicted"/>
<comment type="caution">
    <text evidence="2">The sequence shown here is derived from an EMBL/GenBank/DDBJ whole genome shotgun (WGS) entry which is preliminary data.</text>
</comment>
<organism evidence="2 3">
    <name type="scientific">Anisodus acutangulus</name>
    <dbReference type="NCBI Taxonomy" id="402998"/>
    <lineage>
        <taxon>Eukaryota</taxon>
        <taxon>Viridiplantae</taxon>
        <taxon>Streptophyta</taxon>
        <taxon>Embryophyta</taxon>
        <taxon>Tracheophyta</taxon>
        <taxon>Spermatophyta</taxon>
        <taxon>Magnoliopsida</taxon>
        <taxon>eudicotyledons</taxon>
        <taxon>Gunneridae</taxon>
        <taxon>Pentapetalae</taxon>
        <taxon>asterids</taxon>
        <taxon>lamiids</taxon>
        <taxon>Solanales</taxon>
        <taxon>Solanaceae</taxon>
        <taxon>Solanoideae</taxon>
        <taxon>Hyoscyameae</taxon>
        <taxon>Anisodus</taxon>
    </lineage>
</organism>
<reference evidence="3" key="1">
    <citation type="journal article" date="2023" name="Proc. Natl. Acad. Sci. U.S.A.">
        <title>Genomic and structural basis for evolution of tropane alkaloid biosynthesis.</title>
        <authorList>
            <person name="Wanga Y.-J."/>
            <person name="Taina T."/>
            <person name="Yua J.-Y."/>
            <person name="Lia J."/>
            <person name="Xua B."/>
            <person name="Chenc J."/>
            <person name="D'Auriad J.C."/>
            <person name="Huanga J.-P."/>
            <person name="Huanga S.-X."/>
        </authorList>
    </citation>
    <scope>NUCLEOTIDE SEQUENCE [LARGE SCALE GENOMIC DNA]</scope>
    <source>
        <strain evidence="3">cv. KIB-2019</strain>
    </source>
</reference>
<feature type="region of interest" description="Disordered" evidence="1">
    <location>
        <begin position="65"/>
        <end position="118"/>
    </location>
</feature>
<dbReference type="AlphaFoldDB" id="A0A9Q1L5G0"/>
<evidence type="ECO:0000313" key="2">
    <source>
        <dbReference type="EMBL" id="KAJ8527632.1"/>
    </source>
</evidence>
<feature type="compositionally biased region" description="Polar residues" evidence="1">
    <location>
        <begin position="82"/>
        <end position="93"/>
    </location>
</feature>
<keyword evidence="3" id="KW-1185">Reference proteome</keyword>
<sequence>MVAKDRTKTTGSPKVEVGEIDTSAPFHSVKDAVNLFGDGAFSGEKLAIKNTQFFLGGEGALRRWHEREQKKAGEAASRILDETQTTSVSSPRNYRSEKENVLETSLESHLMKNRRQRK</sequence>
<dbReference type="EMBL" id="JAJAGQ010000023">
    <property type="protein sequence ID" value="KAJ8527632.1"/>
    <property type="molecule type" value="Genomic_DNA"/>
</dbReference>